<organism evidence="1 2">
    <name type="scientific">Massilia atriviolacea</name>
    <dbReference type="NCBI Taxonomy" id="2495579"/>
    <lineage>
        <taxon>Bacteria</taxon>
        <taxon>Pseudomonadati</taxon>
        <taxon>Pseudomonadota</taxon>
        <taxon>Betaproteobacteria</taxon>
        <taxon>Burkholderiales</taxon>
        <taxon>Oxalobacteraceae</taxon>
        <taxon>Telluria group</taxon>
        <taxon>Massilia</taxon>
    </lineage>
</organism>
<protein>
    <recommendedName>
        <fullName evidence="3">Type IV toxin-antitoxin system AbiEi family antitoxin domain-containing protein</fullName>
    </recommendedName>
</protein>
<proteinExistence type="predicted"/>
<name>A0A430HSC0_9BURK</name>
<dbReference type="OrthoDB" id="573467at2"/>
<evidence type="ECO:0000313" key="2">
    <source>
        <dbReference type="Proteomes" id="UP000278085"/>
    </source>
</evidence>
<evidence type="ECO:0000313" key="1">
    <source>
        <dbReference type="EMBL" id="RSZ60448.1"/>
    </source>
</evidence>
<dbReference type="RefSeq" id="WP_126072858.1">
    <property type="nucleotide sequence ID" value="NZ_CP051166.1"/>
</dbReference>
<keyword evidence="2" id="KW-1185">Reference proteome</keyword>
<gene>
    <name evidence="1" type="ORF">EJB06_04860</name>
</gene>
<sequence length="241" mass="26700">MTVLDKLRISIKRMDGQVILRSELAALGGQSQLTVALRKLIDDGVLLRMAPGVFAKAKKNPGGCPELLNGPPEAAFREFFLKQQIDATFVHIEHRLGLYTCFVDTGKVRRSKALQLGNHVLGYCNAKQLPPPAEVPQDLSQIPQKNVAMYICAVARQHNIQYERSRLDDWVEAVTRASGDDVQLDATGQILVALFKAKVINGAQMSRLMTNYLFEKKDKYDSSAHSGQLASSAEDSRYLLS</sequence>
<reference evidence="1 2" key="1">
    <citation type="submission" date="2018-12" db="EMBL/GenBank/DDBJ databases">
        <authorList>
            <person name="Yang E."/>
        </authorList>
    </citation>
    <scope>NUCLEOTIDE SEQUENCE [LARGE SCALE GENOMIC DNA]</scope>
    <source>
        <strain evidence="1 2">SOD</strain>
    </source>
</reference>
<comment type="caution">
    <text evidence="1">The sequence shown here is derived from an EMBL/GenBank/DDBJ whole genome shotgun (WGS) entry which is preliminary data.</text>
</comment>
<dbReference type="AlphaFoldDB" id="A0A430HSC0"/>
<dbReference type="Proteomes" id="UP000278085">
    <property type="component" value="Unassembled WGS sequence"/>
</dbReference>
<dbReference type="EMBL" id="RXLQ01000002">
    <property type="protein sequence ID" value="RSZ60448.1"/>
    <property type="molecule type" value="Genomic_DNA"/>
</dbReference>
<evidence type="ECO:0008006" key="3">
    <source>
        <dbReference type="Google" id="ProtNLM"/>
    </source>
</evidence>
<accession>A0A430HSC0</accession>